<reference evidence="2" key="1">
    <citation type="journal article" date="2012" name="Proc. Natl. Acad. Sci. U.S.A.">
        <title>Antigenic diversity is generated by distinct evolutionary mechanisms in African trypanosome species.</title>
        <authorList>
            <person name="Jackson A.P."/>
            <person name="Berry A."/>
            <person name="Aslett M."/>
            <person name="Allison H.C."/>
            <person name="Burton P."/>
            <person name="Vavrova-Anderson J."/>
            <person name="Brown R."/>
            <person name="Browne H."/>
            <person name="Corton N."/>
            <person name="Hauser H."/>
            <person name="Gamble J."/>
            <person name="Gilderthorp R."/>
            <person name="Marcello L."/>
            <person name="McQuillan J."/>
            <person name="Otto T.D."/>
            <person name="Quail M.A."/>
            <person name="Sanders M.J."/>
            <person name="van Tonder A."/>
            <person name="Ginger M.L."/>
            <person name="Field M.C."/>
            <person name="Barry J.D."/>
            <person name="Hertz-Fowler C."/>
            <person name="Berriman M."/>
        </authorList>
    </citation>
    <scope>NUCLEOTIDE SEQUENCE</scope>
    <source>
        <strain evidence="2">IL3000</strain>
    </source>
</reference>
<feature type="transmembrane region" description="Helical" evidence="1">
    <location>
        <begin position="33"/>
        <end position="57"/>
    </location>
</feature>
<protein>
    <submittedName>
        <fullName evidence="2">Uncharacterized protein TCIL3000_11_14670</fullName>
    </submittedName>
</protein>
<accession>G0V2S8</accession>
<keyword evidence="1" id="KW-0812">Transmembrane</keyword>
<dbReference type="AlphaFoldDB" id="G0V2S8"/>
<feature type="transmembrane region" description="Helical" evidence="1">
    <location>
        <begin position="128"/>
        <end position="158"/>
    </location>
</feature>
<proteinExistence type="predicted"/>
<evidence type="ECO:0000313" key="2">
    <source>
        <dbReference type="EMBL" id="CCC95950.1"/>
    </source>
</evidence>
<name>G0V2S8_TRYCI</name>
<keyword evidence="1" id="KW-0472">Membrane</keyword>
<sequence length="187" mass="21246">MFSFMRNTGWVDWDLGEGLQYSEAIMNPILCGIFLFFFVCVRLCGCVCVHACVAVTVDTVVHLERQKELLRHLIAVGLLLSNILSFPPLANRSCSRPPYIISSKAASLVERSSRRLTSQTQFSPDSCFFLPVGIILVTFRLIAHVVVLLLSVGVYAFCAWITEARRLEDFSLVVWRAPMIFVHMHYW</sequence>
<organism evidence="2">
    <name type="scientific">Trypanosoma congolense (strain IL3000)</name>
    <dbReference type="NCBI Taxonomy" id="1068625"/>
    <lineage>
        <taxon>Eukaryota</taxon>
        <taxon>Discoba</taxon>
        <taxon>Euglenozoa</taxon>
        <taxon>Kinetoplastea</taxon>
        <taxon>Metakinetoplastina</taxon>
        <taxon>Trypanosomatida</taxon>
        <taxon>Trypanosomatidae</taxon>
        <taxon>Trypanosoma</taxon>
        <taxon>Nannomonas</taxon>
    </lineage>
</organism>
<evidence type="ECO:0000256" key="1">
    <source>
        <dbReference type="SAM" id="Phobius"/>
    </source>
</evidence>
<feature type="transmembrane region" description="Helical" evidence="1">
    <location>
        <begin position="69"/>
        <end position="90"/>
    </location>
</feature>
<dbReference type="EMBL" id="HE575324">
    <property type="protein sequence ID" value="CCC95950.1"/>
    <property type="molecule type" value="Genomic_DNA"/>
</dbReference>
<dbReference type="VEuPathDB" id="TriTrypDB:TcIL3000.11.14670"/>
<gene>
    <name evidence="2" type="ORF">TCIL3000_11_14670</name>
</gene>
<keyword evidence="1" id="KW-1133">Transmembrane helix</keyword>